<dbReference type="EnsemblMetazoa" id="CJA13954.1">
    <property type="protein sequence ID" value="CJA13954.1"/>
    <property type="gene ID" value="WBGene00133158"/>
</dbReference>
<dbReference type="AlphaFoldDB" id="A0A8R1HWK9"/>
<proteinExistence type="predicted"/>
<organism evidence="2 3">
    <name type="scientific">Caenorhabditis japonica</name>
    <dbReference type="NCBI Taxonomy" id="281687"/>
    <lineage>
        <taxon>Eukaryota</taxon>
        <taxon>Metazoa</taxon>
        <taxon>Ecdysozoa</taxon>
        <taxon>Nematoda</taxon>
        <taxon>Chromadorea</taxon>
        <taxon>Rhabditida</taxon>
        <taxon>Rhabditina</taxon>
        <taxon>Rhabditomorpha</taxon>
        <taxon>Rhabditoidea</taxon>
        <taxon>Rhabditidae</taxon>
        <taxon>Peloderinae</taxon>
        <taxon>Caenorhabditis</taxon>
    </lineage>
</organism>
<dbReference type="InterPro" id="IPR042317">
    <property type="entry name" value="She-1-like"/>
</dbReference>
<evidence type="ECO:0000259" key="1">
    <source>
        <dbReference type="Pfam" id="PF00646"/>
    </source>
</evidence>
<evidence type="ECO:0000313" key="3">
    <source>
        <dbReference type="Proteomes" id="UP000005237"/>
    </source>
</evidence>
<dbReference type="PANTHER" id="PTHR31006:SF0">
    <property type="entry name" value="F-BOX ASSOCIATED DOMAIN-CONTAINING PROTEIN-RELATED"/>
    <property type="match status" value="1"/>
</dbReference>
<evidence type="ECO:0000313" key="2">
    <source>
        <dbReference type="EnsemblMetazoa" id="CJA13954.1"/>
    </source>
</evidence>
<keyword evidence="3" id="KW-1185">Reference proteome</keyword>
<sequence length="411" mass="48457">MSTEEPDFLGSIANCDNDFFQKYVPISMWPDKQQRQEMYKCIGGFEKWAELNDDCKRHVIGFLNYWTRCNLSLCSKKDNELVKNTILFTSKEDGIRLKPDFNFEKQRIETLYLLKSYIELRTSDGFVRSWQFSAKGKVCRIFSKSYRENVYTFSNSRTISREGMEQEVWNIAKRVLSKARDDLCQVMIEGKWNPKNDLPANLSNVKVVVMKYKSKEECWFWLNILDPKSALDQFALFYENSPSHPVDFDHVAHPAVFAAKSVRISTWVRISDKQFLQLTATKIYIMCVSMSSDVFLEVLRRWVCGETDPDFSSLVVFTKEENNRETIHTEISKRFNSIPYEYRSYQHPRYEFFRKFRQFRCDGVYCEVEKSDDPLCIVSVLITTQNLVMMRTGFACVRDGKPSIEYKFQET</sequence>
<feature type="domain" description="F-box" evidence="1">
    <location>
        <begin position="48"/>
        <end position="87"/>
    </location>
</feature>
<name>A0A8R1HWK9_CAEJA</name>
<dbReference type="Proteomes" id="UP000005237">
    <property type="component" value="Unassembled WGS sequence"/>
</dbReference>
<dbReference type="Pfam" id="PF00646">
    <property type="entry name" value="F-box"/>
    <property type="match status" value="1"/>
</dbReference>
<reference evidence="3" key="1">
    <citation type="submission" date="2010-08" db="EMBL/GenBank/DDBJ databases">
        <authorList>
            <consortium name="Caenorhabditis japonica Sequencing Consortium"/>
            <person name="Wilson R.K."/>
        </authorList>
    </citation>
    <scope>NUCLEOTIDE SEQUENCE [LARGE SCALE GENOMIC DNA]</scope>
    <source>
        <strain evidence="3">DF5081</strain>
    </source>
</reference>
<accession>A0A8R1HWK9</accession>
<dbReference type="PANTHER" id="PTHR31006">
    <property type="entry name" value="F-BOX DOMAIN-CONTAINING PROTEIN-RELATED-RELATED"/>
    <property type="match status" value="1"/>
</dbReference>
<reference evidence="2" key="2">
    <citation type="submission" date="2022-06" db="UniProtKB">
        <authorList>
            <consortium name="EnsemblMetazoa"/>
        </authorList>
    </citation>
    <scope>IDENTIFICATION</scope>
    <source>
        <strain evidence="2">DF5081</strain>
    </source>
</reference>
<dbReference type="InterPro" id="IPR001810">
    <property type="entry name" value="F-box_dom"/>
</dbReference>
<protein>
    <submittedName>
        <fullName evidence="2">F-box domain-containing protein</fullName>
    </submittedName>
</protein>